<dbReference type="InterPro" id="IPR004846">
    <property type="entry name" value="T2SS/T3SS_dom"/>
</dbReference>
<name>A0ABR9XPN0_9CHLB</name>
<accession>A0ABR9XPN0</accession>
<evidence type="ECO:0000259" key="3">
    <source>
        <dbReference type="Pfam" id="PF13629"/>
    </source>
</evidence>
<dbReference type="PANTHER" id="PTHR30332:SF17">
    <property type="entry name" value="TYPE IV PILIATION SYSTEM PROTEIN DR_0774-RELATED"/>
    <property type="match status" value="1"/>
</dbReference>
<evidence type="ECO:0000313" key="5">
    <source>
        <dbReference type="Proteomes" id="UP000619838"/>
    </source>
</evidence>
<comment type="similarity">
    <text evidence="1">Belongs to the bacterial secretin family.</text>
</comment>
<sequence length="478" mass="51654">MNVTSLLHLLCRTSILVTLLVGGVSRAVIAAPPSYLVPAGESRVYRLDRPIERVAVGDPSVADYIILNPTELYLLGKKPGATNLIIWDKQGSFISRPLQVSRNITHIRDMLKAILPDEKDIRLFAWGQALVLSGTVSDELAAETVYRLVKAYLGGKVPAVNPEYTLINRRPASAAAANITGKVKSSPDSGSEEPASLRGVVNLLTVRDPQQVRLEVRIAEVSRSCMQAFGLGWTDRMGNMQGSIMAGFVSNATLNVLFDTGGALNVLGQSVSDKVGNQLDLESECKKGLIKILAEPTIVTMSGQEGYFLVGGKLYTPTISTNGAVDYVERTYGVGLRFIPTVLDSGRISLKVAPEVSEPLKEAITAGTTSSLPAFKTTYASTTVQMSEGQNLVIGGLLRDNLEETIRAVPLLSKIPILGALFRRTEKSSESTELMVVVRPTLVKASDTMPELPTDRIVPPTHKELFIDGKLQGSRRNR</sequence>
<evidence type="ECO:0000256" key="1">
    <source>
        <dbReference type="RuleBase" id="RU004003"/>
    </source>
</evidence>
<gene>
    <name evidence="4" type="ORF">INT08_02150</name>
</gene>
<dbReference type="InterPro" id="IPR032789">
    <property type="entry name" value="T2SS-T3SS_pil_N"/>
</dbReference>
<feature type="domain" description="Pilus formation protein N-terminal" evidence="3">
    <location>
        <begin position="33"/>
        <end position="94"/>
    </location>
</feature>
<proteinExistence type="inferred from homology"/>
<dbReference type="PANTHER" id="PTHR30332">
    <property type="entry name" value="PROBABLE GENERAL SECRETION PATHWAY PROTEIN D"/>
    <property type="match status" value="1"/>
</dbReference>
<dbReference type="EMBL" id="JADGII010000002">
    <property type="protein sequence ID" value="MBF0635988.1"/>
    <property type="molecule type" value="Genomic_DNA"/>
</dbReference>
<evidence type="ECO:0000259" key="2">
    <source>
        <dbReference type="Pfam" id="PF00263"/>
    </source>
</evidence>
<dbReference type="InterPro" id="IPR001775">
    <property type="entry name" value="GspD/PilQ"/>
</dbReference>
<comment type="caution">
    <text evidence="4">The sequence shown here is derived from an EMBL/GenBank/DDBJ whole genome shotgun (WGS) entry which is preliminary data.</text>
</comment>
<dbReference type="Proteomes" id="UP000619838">
    <property type="component" value="Unassembled WGS sequence"/>
</dbReference>
<dbReference type="InterPro" id="IPR050810">
    <property type="entry name" value="Bact_Secretion_Sys_Channel"/>
</dbReference>
<dbReference type="Pfam" id="PF13629">
    <property type="entry name" value="T2SS-T3SS_pil_N"/>
    <property type="match status" value="1"/>
</dbReference>
<dbReference type="Pfam" id="PF00263">
    <property type="entry name" value="Secretin"/>
    <property type="match status" value="1"/>
</dbReference>
<organism evidence="4 5">
    <name type="scientific">Prosthecochloris ethylica</name>
    <dbReference type="NCBI Taxonomy" id="2743976"/>
    <lineage>
        <taxon>Bacteria</taxon>
        <taxon>Pseudomonadati</taxon>
        <taxon>Chlorobiota</taxon>
        <taxon>Chlorobiia</taxon>
        <taxon>Chlorobiales</taxon>
        <taxon>Chlorobiaceae</taxon>
        <taxon>Prosthecochloris</taxon>
    </lineage>
</organism>
<reference evidence="4 5" key="1">
    <citation type="journal article" date="2020" name="Microorganisms">
        <title>Simultaneous Genome Sequencing of Prosthecochloris ethylica and Desulfuromonas acetoxidans within a Syntrophic Mixture Reveals Unique Pili and Protein Interactions.</title>
        <authorList>
            <person name="Kyndt J.A."/>
            <person name="Van Beeumen J.J."/>
            <person name="Meyer T.E."/>
        </authorList>
    </citation>
    <scope>NUCLEOTIDE SEQUENCE [LARGE SCALE GENOMIC DNA]</scope>
    <source>
        <strain evidence="4 5">N3</strain>
    </source>
</reference>
<dbReference type="PRINTS" id="PR00811">
    <property type="entry name" value="BCTERIALGSPD"/>
</dbReference>
<feature type="domain" description="Type II/III secretion system secretin-like" evidence="2">
    <location>
        <begin position="287"/>
        <end position="444"/>
    </location>
</feature>
<protein>
    <submittedName>
        <fullName evidence="4">Pilus assembly protein N-terminal domain-containing protein</fullName>
    </submittedName>
</protein>
<dbReference type="RefSeq" id="WP_175187087.1">
    <property type="nucleotide sequence ID" value="NZ_JABVZQ010000004.1"/>
</dbReference>
<keyword evidence="5" id="KW-1185">Reference proteome</keyword>
<evidence type="ECO:0000313" key="4">
    <source>
        <dbReference type="EMBL" id="MBF0635988.1"/>
    </source>
</evidence>